<accession>A0ABS9BNC2</accession>
<keyword evidence="3" id="KW-1185">Reference proteome</keyword>
<reference evidence="2 3" key="1">
    <citation type="submission" date="2022-01" db="EMBL/GenBank/DDBJ databases">
        <title>Flavihumibacter sp. nov., isolated from sediment of a river.</title>
        <authorList>
            <person name="Liu H."/>
        </authorList>
    </citation>
    <scope>NUCLEOTIDE SEQUENCE [LARGE SCALE GENOMIC DNA]</scope>
    <source>
        <strain evidence="2 3">RY-1</strain>
    </source>
</reference>
<dbReference type="InterPro" id="IPR015890">
    <property type="entry name" value="Chorismate_C"/>
</dbReference>
<proteinExistence type="predicted"/>
<evidence type="ECO:0000313" key="3">
    <source>
        <dbReference type="Proteomes" id="UP001200145"/>
    </source>
</evidence>
<dbReference type="RefSeq" id="WP_234867062.1">
    <property type="nucleotide sequence ID" value="NZ_JAKEVY010000004.1"/>
</dbReference>
<dbReference type="InterPro" id="IPR005801">
    <property type="entry name" value="ADC_synthase"/>
</dbReference>
<comment type="caution">
    <text evidence="2">The sequence shown here is derived from an EMBL/GenBank/DDBJ whole genome shotgun (WGS) entry which is preliminary data.</text>
</comment>
<dbReference type="PANTHER" id="PTHR11236:SF9">
    <property type="entry name" value="ANTHRANILATE SYNTHASE COMPONENT 1"/>
    <property type="match status" value="1"/>
</dbReference>
<evidence type="ECO:0000259" key="1">
    <source>
        <dbReference type="Pfam" id="PF00425"/>
    </source>
</evidence>
<name>A0ABS9BNC2_9BACT</name>
<feature type="domain" description="Chorismate-utilising enzyme C-terminal" evidence="1">
    <location>
        <begin position="168"/>
        <end position="424"/>
    </location>
</feature>
<dbReference type="PRINTS" id="PR00095">
    <property type="entry name" value="ANTSNTHASEI"/>
</dbReference>
<organism evidence="2 3">
    <name type="scientific">Flavihumibacter fluminis</name>
    <dbReference type="NCBI Taxonomy" id="2909236"/>
    <lineage>
        <taxon>Bacteria</taxon>
        <taxon>Pseudomonadati</taxon>
        <taxon>Bacteroidota</taxon>
        <taxon>Chitinophagia</taxon>
        <taxon>Chitinophagales</taxon>
        <taxon>Chitinophagaceae</taxon>
        <taxon>Flavihumibacter</taxon>
    </lineage>
</organism>
<dbReference type="EMBL" id="JAKEVY010000004">
    <property type="protein sequence ID" value="MCF1716111.1"/>
    <property type="molecule type" value="Genomic_DNA"/>
</dbReference>
<dbReference type="SUPFAM" id="SSF56322">
    <property type="entry name" value="ADC synthase"/>
    <property type="match status" value="1"/>
</dbReference>
<sequence length="436" mass="49449">MSTEILLHGRTFRVYTIEQLPALKLQMLNWANPFNICCFMDNHGYQESLHSYECLLAAGSWKKFSEKAGTALPALRLFLKENSDWTFGHLGFGMKAETIKSSTQLPDPIGFADCSFFVPDTLVLVRENNLLISSYSMEAELVYRQLMDSPRQLDTQGPSATLEAVMSAEDYIRRVEALKAHIHRGDCYEINFCQEFRAKNAIIDPIAVFNKLVSISPNPYSVFYRWENRYLMCASPERFFKMEGGKIWSQPIKGTAPRYADPERDARSAEELVASEKERSENVMVVDLVRNDLSMICKPGTVEVDELFGIYSFPQVHQMISTISGQLQEGIDLVDVLQAIFPMGSMTGAPKKRVLELIEEYELVQRGIFSGAVGYCTPDGRADFNVVIRSLMYNQEDRYLSCQVGSGITWYADAAREYEECLLKVAAIRKALEPIR</sequence>
<evidence type="ECO:0000313" key="2">
    <source>
        <dbReference type="EMBL" id="MCF1716111.1"/>
    </source>
</evidence>
<protein>
    <submittedName>
        <fullName evidence="2">Anthranilate synthase component I family protein</fullName>
    </submittedName>
</protein>
<dbReference type="Pfam" id="PF00425">
    <property type="entry name" value="Chorismate_bind"/>
    <property type="match status" value="1"/>
</dbReference>
<dbReference type="Gene3D" id="3.60.120.10">
    <property type="entry name" value="Anthranilate synthase"/>
    <property type="match status" value="1"/>
</dbReference>
<dbReference type="Proteomes" id="UP001200145">
    <property type="component" value="Unassembled WGS sequence"/>
</dbReference>
<dbReference type="PANTHER" id="PTHR11236">
    <property type="entry name" value="AMINOBENZOATE/ANTHRANILATE SYNTHASE"/>
    <property type="match status" value="1"/>
</dbReference>
<dbReference type="InterPro" id="IPR019999">
    <property type="entry name" value="Anth_synth_I-like"/>
</dbReference>
<gene>
    <name evidence="2" type="ORF">L0U88_15830</name>
</gene>